<dbReference type="RefSeq" id="WP_262599594.1">
    <property type="nucleotide sequence ID" value="NZ_CP103300.1"/>
</dbReference>
<evidence type="ECO:0000313" key="4">
    <source>
        <dbReference type="EMBL" id="UYM17131.1"/>
    </source>
</evidence>
<gene>
    <name evidence="4" type="ORF">NX720_04190</name>
</gene>
<name>A0ABY6GYN6_9GAMM</name>
<proteinExistence type="predicted"/>
<dbReference type="Pfam" id="PF17957">
    <property type="entry name" value="Big_7"/>
    <property type="match status" value="1"/>
</dbReference>
<reference evidence="4" key="1">
    <citation type="submission" date="2022-10" db="EMBL/GenBank/DDBJ databases">
        <title>Completed Genome Sequence of two octocoral isolated bacterium, Endozoicomonas euniceicola EF212T and Endozoicomonas gorgoniicola PS125T.</title>
        <authorList>
            <person name="Chiou Y.-J."/>
            <person name="Chen Y.-H."/>
        </authorList>
    </citation>
    <scope>NUCLEOTIDE SEQUENCE</scope>
    <source>
        <strain evidence="4">EF212</strain>
    </source>
</reference>
<accession>A0ABY6GYN6</accession>
<keyword evidence="1" id="KW-0378">Hydrolase</keyword>
<keyword evidence="5" id="KW-1185">Reference proteome</keyword>
<organism evidence="4 5">
    <name type="scientific">Endozoicomonas euniceicola</name>
    <dbReference type="NCBI Taxonomy" id="1234143"/>
    <lineage>
        <taxon>Bacteria</taxon>
        <taxon>Pseudomonadati</taxon>
        <taxon>Pseudomonadota</taxon>
        <taxon>Gammaproteobacteria</taxon>
        <taxon>Oceanospirillales</taxon>
        <taxon>Endozoicomonadaceae</taxon>
        <taxon>Endozoicomonas</taxon>
    </lineage>
</organism>
<evidence type="ECO:0000259" key="3">
    <source>
        <dbReference type="SMART" id="SM00495"/>
    </source>
</evidence>
<dbReference type="EMBL" id="CP103300">
    <property type="protein sequence ID" value="UYM17131.1"/>
    <property type="molecule type" value="Genomic_DNA"/>
</dbReference>
<evidence type="ECO:0000256" key="1">
    <source>
        <dbReference type="ARBA" id="ARBA00022801"/>
    </source>
</evidence>
<dbReference type="InterPro" id="IPR036573">
    <property type="entry name" value="CBM_sf_5/12"/>
</dbReference>
<dbReference type="SMART" id="SM00495">
    <property type="entry name" value="ChtBD3"/>
    <property type="match status" value="1"/>
</dbReference>
<evidence type="ECO:0000313" key="5">
    <source>
        <dbReference type="Proteomes" id="UP001163255"/>
    </source>
</evidence>
<dbReference type="InterPro" id="IPR003610">
    <property type="entry name" value="CBM5/12"/>
</dbReference>
<dbReference type="InterPro" id="IPR013783">
    <property type="entry name" value="Ig-like_fold"/>
</dbReference>
<dbReference type="Proteomes" id="UP001163255">
    <property type="component" value="Chromosome"/>
</dbReference>
<feature type="region of interest" description="Disordered" evidence="2">
    <location>
        <begin position="60"/>
        <end position="91"/>
    </location>
</feature>
<dbReference type="SUPFAM" id="SSF51055">
    <property type="entry name" value="Carbohydrate binding domain"/>
    <property type="match status" value="1"/>
</dbReference>
<feature type="domain" description="Chitin-binding type-3" evidence="3">
    <location>
        <begin position="15"/>
        <end position="61"/>
    </location>
</feature>
<sequence length="155" mass="16561">MMSSPSVMAYNCSPLDSWETTDVYNGGDKIQYNNKAYQANWWTQGNNPEQSSGAYQEWTLLGSCGGSEPPAPDNQPPQTSLTSPANGSTYTTDDSILLQANASDNDGTISKVSFYANNTLLGEDTSAPYAQEWTAVNGRQQLKAVATDNDGGIGT</sequence>
<feature type="compositionally biased region" description="Polar residues" evidence="2">
    <location>
        <begin position="76"/>
        <end position="91"/>
    </location>
</feature>
<evidence type="ECO:0000256" key="2">
    <source>
        <dbReference type="SAM" id="MobiDB-lite"/>
    </source>
</evidence>
<dbReference type="Gene3D" id="2.10.10.20">
    <property type="entry name" value="Carbohydrate-binding module superfamily 5/12"/>
    <property type="match status" value="1"/>
</dbReference>
<protein>
    <submittedName>
        <fullName evidence="4">Ig-like domain-containing protein</fullName>
    </submittedName>
</protein>
<dbReference type="Pfam" id="PF02839">
    <property type="entry name" value="CBM_5_12"/>
    <property type="match status" value="1"/>
</dbReference>
<dbReference type="CDD" id="cd12215">
    <property type="entry name" value="ChiC_BD"/>
    <property type="match status" value="1"/>
</dbReference>
<dbReference type="Gene3D" id="2.60.40.10">
    <property type="entry name" value="Immunoglobulins"/>
    <property type="match status" value="1"/>
</dbReference>